<name>A0A399E5Y9_9DEIN</name>
<keyword evidence="2" id="KW-1185">Reference proteome</keyword>
<proteinExistence type="predicted"/>
<dbReference type="Proteomes" id="UP000265715">
    <property type="component" value="Unassembled WGS sequence"/>
</dbReference>
<gene>
    <name evidence="1" type="ORF">Mterra_03610</name>
</gene>
<accession>A0A399E5Y9</accession>
<comment type="caution">
    <text evidence="1">The sequence shown here is derived from an EMBL/GenBank/DDBJ whole genome shotgun (WGS) entry which is preliminary data.</text>
</comment>
<organism evidence="1 2">
    <name type="scientific">Calidithermus terrae</name>
    <dbReference type="NCBI Taxonomy" id="1408545"/>
    <lineage>
        <taxon>Bacteria</taxon>
        <taxon>Thermotogati</taxon>
        <taxon>Deinococcota</taxon>
        <taxon>Deinococci</taxon>
        <taxon>Thermales</taxon>
        <taxon>Thermaceae</taxon>
        <taxon>Calidithermus</taxon>
    </lineage>
</organism>
<evidence type="ECO:0000313" key="2">
    <source>
        <dbReference type="Proteomes" id="UP000265715"/>
    </source>
</evidence>
<evidence type="ECO:0000313" key="1">
    <source>
        <dbReference type="EMBL" id="RIH79306.1"/>
    </source>
</evidence>
<sequence length="29" mass="3089">MRGMSEVVRGLLLGESPSACQAWPSQRAA</sequence>
<reference evidence="1 2" key="1">
    <citation type="submission" date="2018-08" db="EMBL/GenBank/DDBJ databases">
        <title>Meiothermus terrae DSM 26712 genome sequencing project.</title>
        <authorList>
            <person name="Da Costa M.S."/>
            <person name="Albuquerque L."/>
            <person name="Raposo P."/>
            <person name="Froufe H.J.C."/>
            <person name="Barroso C.S."/>
            <person name="Egas C."/>
        </authorList>
    </citation>
    <scope>NUCLEOTIDE SEQUENCE [LARGE SCALE GENOMIC DNA]</scope>
    <source>
        <strain evidence="1 2">DSM 26712</strain>
    </source>
</reference>
<dbReference type="AlphaFoldDB" id="A0A399E5Y9"/>
<protein>
    <submittedName>
        <fullName evidence="1">Uncharacterized protein</fullName>
    </submittedName>
</protein>
<dbReference type="EMBL" id="QXDL01000249">
    <property type="protein sequence ID" value="RIH79306.1"/>
    <property type="molecule type" value="Genomic_DNA"/>
</dbReference>